<dbReference type="PANTHER" id="PTHR35089:SF1">
    <property type="entry name" value="CHAPERONE PROTEIN SKP"/>
    <property type="match status" value="1"/>
</dbReference>
<sequence>MKQIKTLLIAAVLILTANNTMNAQAKTAHVDVSEIMSKMPAMLDAQTQLQKLSGTYDAEYKKMIEEYQTKIKKYEAEATGATEAVNAERSKEVQDMQKRIGDYRDNAQKELQQKETDIVKPLMEKVRASIQKVGKAKGFQYVLDGSTLLLADGPNITADVKKDLGF</sequence>
<keyword evidence="2 4" id="KW-0732">Signal</keyword>
<reference evidence="5 6" key="1">
    <citation type="submission" date="2020-06" db="EMBL/GenBank/DDBJ databases">
        <authorList>
            <person name="Criscuolo A."/>
        </authorList>
    </citation>
    <scope>NUCLEOTIDE SEQUENCE [LARGE SCALE GENOMIC DNA]</scope>
    <source>
        <strain evidence="6">CIP 110025</strain>
    </source>
</reference>
<dbReference type="PANTHER" id="PTHR35089">
    <property type="entry name" value="CHAPERONE PROTEIN SKP"/>
    <property type="match status" value="1"/>
</dbReference>
<dbReference type="EMBL" id="CAIJDO010000167">
    <property type="protein sequence ID" value="CAD0006108.1"/>
    <property type="molecule type" value="Genomic_DNA"/>
</dbReference>
<evidence type="ECO:0000256" key="1">
    <source>
        <dbReference type="ARBA" id="ARBA00009091"/>
    </source>
</evidence>
<dbReference type="Proteomes" id="UP000556700">
    <property type="component" value="Unassembled WGS sequence"/>
</dbReference>
<feature type="chain" id="PRO_5027831652" description="Molecular chaperone Skp" evidence="4">
    <location>
        <begin position="26"/>
        <end position="166"/>
    </location>
</feature>
<protein>
    <recommendedName>
        <fullName evidence="7">Molecular chaperone Skp</fullName>
    </recommendedName>
</protein>
<evidence type="ECO:0000256" key="3">
    <source>
        <dbReference type="SAM" id="Coils"/>
    </source>
</evidence>
<organism evidence="5 6">
    <name type="scientific">Flavobacterium chungangense</name>
    <dbReference type="NCBI Taxonomy" id="554283"/>
    <lineage>
        <taxon>Bacteria</taxon>
        <taxon>Pseudomonadati</taxon>
        <taxon>Bacteroidota</taxon>
        <taxon>Flavobacteriia</taxon>
        <taxon>Flavobacteriales</taxon>
        <taxon>Flavobacteriaceae</taxon>
        <taxon>Flavobacterium</taxon>
    </lineage>
</organism>
<evidence type="ECO:0000256" key="4">
    <source>
        <dbReference type="SAM" id="SignalP"/>
    </source>
</evidence>
<dbReference type="Pfam" id="PF03938">
    <property type="entry name" value="OmpH"/>
    <property type="match status" value="1"/>
</dbReference>
<dbReference type="InterPro" id="IPR005632">
    <property type="entry name" value="Chaperone_Skp"/>
</dbReference>
<dbReference type="GO" id="GO:0051082">
    <property type="term" value="F:unfolded protein binding"/>
    <property type="evidence" value="ECO:0007669"/>
    <property type="project" value="InterPro"/>
</dbReference>
<evidence type="ECO:0000313" key="6">
    <source>
        <dbReference type="Proteomes" id="UP000556700"/>
    </source>
</evidence>
<evidence type="ECO:0000256" key="2">
    <source>
        <dbReference type="ARBA" id="ARBA00022729"/>
    </source>
</evidence>
<dbReference type="AlphaFoldDB" id="A0A6V6Z2S5"/>
<dbReference type="InterPro" id="IPR024930">
    <property type="entry name" value="Skp_dom_sf"/>
</dbReference>
<name>A0A6V6Z2S5_9FLAO</name>
<dbReference type="SUPFAM" id="SSF111384">
    <property type="entry name" value="OmpH-like"/>
    <property type="match status" value="1"/>
</dbReference>
<feature type="signal peptide" evidence="4">
    <location>
        <begin position="1"/>
        <end position="25"/>
    </location>
</feature>
<evidence type="ECO:0000313" key="5">
    <source>
        <dbReference type="EMBL" id="CAD0006108.1"/>
    </source>
</evidence>
<dbReference type="GO" id="GO:0050821">
    <property type="term" value="P:protein stabilization"/>
    <property type="evidence" value="ECO:0007669"/>
    <property type="project" value="TreeGrafter"/>
</dbReference>
<dbReference type="GO" id="GO:0005829">
    <property type="term" value="C:cytosol"/>
    <property type="evidence" value="ECO:0007669"/>
    <property type="project" value="TreeGrafter"/>
</dbReference>
<gene>
    <name evidence="5" type="ORF">FLACHUCJ7_02689</name>
</gene>
<accession>A0A6V6Z2S5</accession>
<comment type="caution">
    <text evidence="5">The sequence shown here is derived from an EMBL/GenBank/DDBJ whole genome shotgun (WGS) entry which is preliminary data.</text>
</comment>
<proteinExistence type="inferred from homology"/>
<keyword evidence="6" id="KW-1185">Reference proteome</keyword>
<dbReference type="Gene3D" id="3.30.910.20">
    <property type="entry name" value="Skp domain"/>
    <property type="match status" value="1"/>
</dbReference>
<dbReference type="SMART" id="SM00935">
    <property type="entry name" value="OmpH"/>
    <property type="match status" value="1"/>
</dbReference>
<keyword evidence="3" id="KW-0175">Coiled coil</keyword>
<feature type="coiled-coil region" evidence="3">
    <location>
        <begin position="57"/>
        <end position="113"/>
    </location>
</feature>
<comment type="similarity">
    <text evidence="1">Belongs to the Skp family.</text>
</comment>
<evidence type="ECO:0008006" key="7">
    <source>
        <dbReference type="Google" id="ProtNLM"/>
    </source>
</evidence>